<comment type="caution">
    <text evidence="1">The sequence shown here is derived from an EMBL/GenBank/DDBJ whole genome shotgun (WGS) entry which is preliminary data.</text>
</comment>
<organism evidence="1 2">
    <name type="scientific">Sphaerodactylus townsendi</name>
    <dbReference type="NCBI Taxonomy" id="933632"/>
    <lineage>
        <taxon>Eukaryota</taxon>
        <taxon>Metazoa</taxon>
        <taxon>Chordata</taxon>
        <taxon>Craniata</taxon>
        <taxon>Vertebrata</taxon>
        <taxon>Euteleostomi</taxon>
        <taxon>Lepidosauria</taxon>
        <taxon>Squamata</taxon>
        <taxon>Bifurcata</taxon>
        <taxon>Gekkota</taxon>
        <taxon>Sphaerodactylidae</taxon>
        <taxon>Sphaerodactylus</taxon>
    </lineage>
</organism>
<keyword evidence="2" id="KW-1185">Reference proteome</keyword>
<dbReference type="EMBL" id="CM037626">
    <property type="protein sequence ID" value="KAH8012053.1"/>
    <property type="molecule type" value="Genomic_DNA"/>
</dbReference>
<sequence length="438" mass="50271">MGRRGNPWAKKIKRFLALLKKNDCEDSLQTKLIDEAGKLCQNLLHTSCSLRKLVKVMEQGKHWRFLLTNIHIVRASVLVHIRSSQYDVACKLLENCRAIEKEELVQLWNEIHYQEAMEKWHKQFLTPVQKFRCRKRNPPPASLCPEGVKNRNYPKEVRQVLQKFAMEKTAKPNRQQKEGLARTTNLQLQHISNWFANYRRRQKIRPTIAVVRKSDSHPEDPVQSPDELHEVAGLKPMEMPLASSDPSWGQVVGYQGCSSKETFLFPVSISQNGHLEGFDSSPESMNTIETNQSTVFHSQAEEQHGQIFDIANVESRWEPSSTTSSLWMQNSSHSSYDLHPTQQWAERLPVSRIASEDTSKTDQCICWSLDAPYSKCTYNRMSPNVCVEVKAQTVEEQAEKESFVLRGRQLMSLEASLPPRSFVAEGQRTGLVANAERR</sequence>
<evidence type="ECO:0000313" key="2">
    <source>
        <dbReference type="Proteomes" id="UP000827872"/>
    </source>
</evidence>
<evidence type="ECO:0000313" key="1">
    <source>
        <dbReference type="EMBL" id="KAH8012053.1"/>
    </source>
</evidence>
<name>A0ACB8FZG9_9SAUR</name>
<gene>
    <name evidence="1" type="ORF">K3G42_013842</name>
</gene>
<accession>A0ACB8FZG9</accession>
<dbReference type="Proteomes" id="UP000827872">
    <property type="component" value="Linkage Group LG13"/>
</dbReference>
<protein>
    <submittedName>
        <fullName evidence="1">Uncharacterized protein</fullName>
    </submittedName>
</protein>
<proteinExistence type="predicted"/>
<reference evidence="1" key="1">
    <citation type="submission" date="2021-08" db="EMBL/GenBank/DDBJ databases">
        <title>The first chromosome-level gecko genome reveals the dynamic sex chromosomes of Neotropical dwarf geckos (Sphaerodactylidae: Sphaerodactylus).</title>
        <authorList>
            <person name="Pinto B.J."/>
            <person name="Keating S.E."/>
            <person name="Gamble T."/>
        </authorList>
    </citation>
    <scope>NUCLEOTIDE SEQUENCE</scope>
    <source>
        <strain evidence="1">TG3544</strain>
    </source>
</reference>